<feature type="compositionally biased region" description="Polar residues" evidence="1">
    <location>
        <begin position="56"/>
        <end position="65"/>
    </location>
</feature>
<feature type="region of interest" description="Disordered" evidence="1">
    <location>
        <begin position="1"/>
        <end position="68"/>
    </location>
</feature>
<protein>
    <submittedName>
        <fullName evidence="3">Uncharacterized protein LOC110977845 isoform X1</fullName>
    </submittedName>
</protein>
<dbReference type="OMA" id="VMPGHRS"/>
<accession>A0A8B7Y4A6</accession>
<dbReference type="RefSeq" id="XP_022088018.1">
    <property type="nucleotide sequence ID" value="XM_022232326.1"/>
</dbReference>
<evidence type="ECO:0000313" key="2">
    <source>
        <dbReference type="Proteomes" id="UP000694845"/>
    </source>
</evidence>
<evidence type="ECO:0000313" key="3">
    <source>
        <dbReference type="RefSeq" id="XP_022088018.1"/>
    </source>
</evidence>
<organism evidence="2 3">
    <name type="scientific">Acanthaster planci</name>
    <name type="common">Crown-of-thorns starfish</name>
    <dbReference type="NCBI Taxonomy" id="133434"/>
    <lineage>
        <taxon>Eukaryota</taxon>
        <taxon>Metazoa</taxon>
        <taxon>Echinodermata</taxon>
        <taxon>Eleutherozoa</taxon>
        <taxon>Asterozoa</taxon>
        <taxon>Asteroidea</taxon>
        <taxon>Valvatacea</taxon>
        <taxon>Valvatida</taxon>
        <taxon>Acanthasteridae</taxon>
        <taxon>Acanthaster</taxon>
    </lineage>
</organism>
<name>A0A8B7Y4A6_ACAPL</name>
<reference evidence="3" key="1">
    <citation type="submission" date="2025-08" db="UniProtKB">
        <authorList>
            <consortium name="RefSeq"/>
        </authorList>
    </citation>
    <scope>IDENTIFICATION</scope>
</reference>
<evidence type="ECO:0000256" key="1">
    <source>
        <dbReference type="SAM" id="MobiDB-lite"/>
    </source>
</evidence>
<dbReference type="GeneID" id="110977845"/>
<gene>
    <name evidence="3" type="primary">LOC110977845</name>
</gene>
<keyword evidence="2" id="KW-1185">Reference proteome</keyword>
<feature type="compositionally biased region" description="Basic residues" evidence="1">
    <location>
        <begin position="25"/>
        <end position="42"/>
    </location>
</feature>
<dbReference type="Proteomes" id="UP000694845">
    <property type="component" value="Unplaced"/>
</dbReference>
<dbReference type="AlphaFoldDB" id="A0A8B7Y4A6"/>
<dbReference type="OrthoDB" id="10497985at2759"/>
<feature type="compositionally biased region" description="Basic and acidic residues" evidence="1">
    <location>
        <begin position="45"/>
        <end position="55"/>
    </location>
</feature>
<sequence length="319" mass="35390">MLGNSQDETDSKHHHDHPCSPLVALRRKLQRVMPGHRSHRSRSLSTDRKTSESNRDSALSTSSEGSELEVHAQMELETMACRQSSGSGHACIQRETVALSTASKCLGDSDKIPEDKTIVHVMSRESQQNDGLLQVTDQVIGTDTSGKPVYKVDFRGCVGCPNTDLVWYMVDPTDCDECKRVYLHTLNPAEPFASAARSGTPLENYSYRLCHFKDGQNSFLAAHKAGKARSNQKFDVDWSGLIDVCYHPTKGGMVTLQENSNSHRAMDGLFFGASRDGEVHLFGKSTCQGYCINPFTLFYVYDDVSGEQSEELKRTNGEK</sequence>
<dbReference type="KEGG" id="aplc:110977845"/>
<proteinExistence type="predicted"/>